<evidence type="ECO:0000313" key="4">
    <source>
        <dbReference type="EnsemblFungi" id="EJT75106"/>
    </source>
</evidence>
<accession>J3P604</accession>
<keyword evidence="5" id="KW-1185">Reference proteome</keyword>
<dbReference type="RefSeq" id="XP_009225050.1">
    <property type="nucleotide sequence ID" value="XM_009226786.1"/>
</dbReference>
<dbReference type="eggNOG" id="KOG3798">
    <property type="taxonomic scope" value="Eukaryota"/>
</dbReference>
<dbReference type="PIRSF" id="PIRSF038896">
    <property type="entry name" value="NAPE-PLD"/>
    <property type="match status" value="1"/>
</dbReference>
<reference evidence="5" key="1">
    <citation type="submission" date="2010-07" db="EMBL/GenBank/DDBJ databases">
        <title>The genome sequence of Gaeumannomyces graminis var. tritici strain R3-111a-1.</title>
        <authorList>
            <consortium name="The Broad Institute Genome Sequencing Platform"/>
            <person name="Ma L.-J."/>
            <person name="Dead R."/>
            <person name="Young S."/>
            <person name="Zeng Q."/>
            <person name="Koehrsen M."/>
            <person name="Alvarado L."/>
            <person name="Berlin A."/>
            <person name="Chapman S.B."/>
            <person name="Chen Z."/>
            <person name="Freedman E."/>
            <person name="Gellesch M."/>
            <person name="Goldberg J."/>
            <person name="Griggs A."/>
            <person name="Gujja S."/>
            <person name="Heilman E.R."/>
            <person name="Heiman D."/>
            <person name="Hepburn T."/>
            <person name="Howarth C."/>
            <person name="Jen D."/>
            <person name="Larson L."/>
            <person name="Mehta T."/>
            <person name="Neiman D."/>
            <person name="Pearson M."/>
            <person name="Roberts A."/>
            <person name="Saif S."/>
            <person name="Shea T."/>
            <person name="Shenoy N."/>
            <person name="Sisk P."/>
            <person name="Stolte C."/>
            <person name="Sykes S."/>
            <person name="Walk T."/>
            <person name="White J."/>
            <person name="Yandava C."/>
            <person name="Haas B."/>
            <person name="Nusbaum C."/>
            <person name="Birren B."/>
        </authorList>
    </citation>
    <scope>NUCLEOTIDE SEQUENCE [LARGE SCALE GENOMIC DNA]</scope>
    <source>
        <strain evidence="5">R3-111a-1</strain>
    </source>
</reference>
<feature type="domain" description="Metallo-beta-lactamase" evidence="2">
    <location>
        <begin position="140"/>
        <end position="372"/>
    </location>
</feature>
<proteinExistence type="predicted"/>
<evidence type="ECO:0000259" key="2">
    <source>
        <dbReference type="Pfam" id="PF12706"/>
    </source>
</evidence>
<dbReference type="OrthoDB" id="332863at2759"/>
<dbReference type="GO" id="GO:0070291">
    <property type="term" value="P:N-acylethanolamine metabolic process"/>
    <property type="evidence" value="ECO:0007669"/>
    <property type="project" value="TreeGrafter"/>
</dbReference>
<gene>
    <name evidence="4" type="primary">20349402</name>
    <name evidence="3" type="ORF">GGTG_08944</name>
</gene>
<name>J3P604_GAET3</name>
<dbReference type="InterPro" id="IPR024884">
    <property type="entry name" value="NAPE-PLD"/>
</dbReference>
<dbReference type="EMBL" id="GL385398">
    <property type="protein sequence ID" value="EJT75106.1"/>
    <property type="molecule type" value="Genomic_DNA"/>
</dbReference>
<evidence type="ECO:0000256" key="1">
    <source>
        <dbReference type="PIRSR" id="PIRSR038896-50"/>
    </source>
</evidence>
<dbReference type="HOGENOM" id="CLU_020884_2_0_1"/>
<dbReference type="STRING" id="644352.J3P604"/>
<dbReference type="GO" id="GO:0008270">
    <property type="term" value="F:zinc ion binding"/>
    <property type="evidence" value="ECO:0007669"/>
    <property type="project" value="InterPro"/>
</dbReference>
<evidence type="ECO:0000313" key="3">
    <source>
        <dbReference type="EMBL" id="EJT75106.1"/>
    </source>
</evidence>
<reference evidence="3" key="3">
    <citation type="submission" date="2010-09" db="EMBL/GenBank/DDBJ databases">
        <title>Annotation of Gaeumannomyces graminis var. tritici R3-111a-1.</title>
        <authorList>
            <consortium name="The Broad Institute Genome Sequencing Platform"/>
            <person name="Ma L.-J."/>
            <person name="Dead R."/>
            <person name="Young S.K."/>
            <person name="Zeng Q."/>
            <person name="Gargeya S."/>
            <person name="Fitzgerald M."/>
            <person name="Haas B."/>
            <person name="Abouelleil A."/>
            <person name="Alvarado L."/>
            <person name="Arachchi H.M."/>
            <person name="Berlin A."/>
            <person name="Brown A."/>
            <person name="Chapman S.B."/>
            <person name="Chen Z."/>
            <person name="Dunbar C."/>
            <person name="Freedman E."/>
            <person name="Gearin G."/>
            <person name="Gellesch M."/>
            <person name="Goldberg J."/>
            <person name="Griggs A."/>
            <person name="Gujja S."/>
            <person name="Heiman D."/>
            <person name="Howarth C."/>
            <person name="Larson L."/>
            <person name="Lui A."/>
            <person name="MacDonald P.J.P."/>
            <person name="Mehta T."/>
            <person name="Montmayeur A."/>
            <person name="Murphy C."/>
            <person name="Neiman D."/>
            <person name="Pearson M."/>
            <person name="Priest M."/>
            <person name="Roberts A."/>
            <person name="Saif S."/>
            <person name="Shea T."/>
            <person name="Shenoy N."/>
            <person name="Sisk P."/>
            <person name="Stolte C."/>
            <person name="Sykes S."/>
            <person name="Yandava C."/>
            <person name="Wortman J."/>
            <person name="Nusbaum C."/>
            <person name="Birren B."/>
        </authorList>
    </citation>
    <scope>NUCLEOTIDE SEQUENCE</scope>
    <source>
        <strain evidence="3">R3-111a-1</strain>
    </source>
</reference>
<dbReference type="GeneID" id="20349402"/>
<dbReference type="PANTHER" id="PTHR15032:SF4">
    <property type="entry name" value="N-ACYL-PHOSPHATIDYLETHANOLAMINE-HYDROLYZING PHOSPHOLIPASE D"/>
    <property type="match status" value="1"/>
</dbReference>
<reference evidence="4" key="5">
    <citation type="submission" date="2018-04" db="UniProtKB">
        <authorList>
            <consortium name="EnsemblFungi"/>
        </authorList>
    </citation>
    <scope>IDENTIFICATION</scope>
    <source>
        <strain evidence="4">R3-111a-1</strain>
    </source>
</reference>
<feature type="binding site" evidence="1">
    <location>
        <position position="349"/>
    </location>
    <ligand>
        <name>an N-acyl-1,2-diacyl-sn-glycero-3-phosphoethanolamine</name>
        <dbReference type="ChEBI" id="CHEBI:62537"/>
    </ligand>
</feature>
<organism evidence="3">
    <name type="scientific">Gaeumannomyces tritici (strain R3-111a-1)</name>
    <name type="common">Wheat and barley take-all root rot fungus</name>
    <name type="synonym">Gaeumannomyces graminis var. tritici</name>
    <dbReference type="NCBI Taxonomy" id="644352"/>
    <lineage>
        <taxon>Eukaryota</taxon>
        <taxon>Fungi</taxon>
        <taxon>Dikarya</taxon>
        <taxon>Ascomycota</taxon>
        <taxon>Pezizomycotina</taxon>
        <taxon>Sordariomycetes</taxon>
        <taxon>Sordariomycetidae</taxon>
        <taxon>Magnaporthales</taxon>
        <taxon>Magnaporthaceae</taxon>
        <taxon>Gaeumannomyces</taxon>
    </lineage>
</organism>
<dbReference type="EnsemblFungi" id="EJT75106">
    <property type="protein sequence ID" value="EJT75106"/>
    <property type="gene ID" value="GGTG_08944"/>
</dbReference>
<dbReference type="GO" id="GO:0070292">
    <property type="term" value="P:N-acylphosphatidylethanolamine metabolic process"/>
    <property type="evidence" value="ECO:0007669"/>
    <property type="project" value="TreeGrafter"/>
</dbReference>
<reference evidence="3" key="2">
    <citation type="submission" date="2010-07" db="EMBL/GenBank/DDBJ databases">
        <authorList>
            <consortium name="The Broad Institute Genome Sequencing Platform"/>
            <consortium name="Broad Institute Genome Sequencing Center for Infectious Disease"/>
            <person name="Ma L.-J."/>
            <person name="Dead R."/>
            <person name="Young S."/>
            <person name="Zeng Q."/>
            <person name="Koehrsen M."/>
            <person name="Alvarado L."/>
            <person name="Berlin A."/>
            <person name="Chapman S.B."/>
            <person name="Chen Z."/>
            <person name="Freedman E."/>
            <person name="Gellesch M."/>
            <person name="Goldberg J."/>
            <person name="Griggs A."/>
            <person name="Gujja S."/>
            <person name="Heilman E.R."/>
            <person name="Heiman D."/>
            <person name="Hepburn T."/>
            <person name="Howarth C."/>
            <person name="Jen D."/>
            <person name="Larson L."/>
            <person name="Mehta T."/>
            <person name="Neiman D."/>
            <person name="Pearson M."/>
            <person name="Roberts A."/>
            <person name="Saif S."/>
            <person name="Shea T."/>
            <person name="Shenoy N."/>
            <person name="Sisk P."/>
            <person name="Stolte C."/>
            <person name="Sykes S."/>
            <person name="Walk T."/>
            <person name="White J."/>
            <person name="Yandava C."/>
            <person name="Haas B."/>
            <person name="Nusbaum C."/>
            <person name="Birren B."/>
        </authorList>
    </citation>
    <scope>NUCLEOTIDE SEQUENCE</scope>
    <source>
        <strain evidence="3">R3-111a-1</strain>
    </source>
</reference>
<feature type="binding site" evidence="1">
    <location>
        <position position="188"/>
    </location>
    <ligand>
        <name>an N-acyl-1,2-diacyl-sn-glycero-3-phosphoethanolamine</name>
        <dbReference type="ChEBI" id="CHEBI:62537"/>
    </ligand>
</feature>
<dbReference type="GO" id="GO:0070290">
    <property type="term" value="F:N-acylphosphatidylethanolamine-specific phospholipase D activity"/>
    <property type="evidence" value="ECO:0007669"/>
    <property type="project" value="InterPro"/>
</dbReference>
<dbReference type="InterPro" id="IPR036866">
    <property type="entry name" value="RibonucZ/Hydroxyglut_hydro"/>
</dbReference>
<dbReference type="GO" id="GO:0005737">
    <property type="term" value="C:cytoplasm"/>
    <property type="evidence" value="ECO:0007669"/>
    <property type="project" value="TreeGrafter"/>
</dbReference>
<reference evidence="4" key="4">
    <citation type="journal article" date="2015" name="G3 (Bethesda)">
        <title>Genome sequences of three phytopathogenic species of the Magnaporthaceae family of fungi.</title>
        <authorList>
            <person name="Okagaki L.H."/>
            <person name="Nunes C.C."/>
            <person name="Sailsbery J."/>
            <person name="Clay B."/>
            <person name="Brown D."/>
            <person name="John T."/>
            <person name="Oh Y."/>
            <person name="Young N."/>
            <person name="Fitzgerald M."/>
            <person name="Haas B.J."/>
            <person name="Zeng Q."/>
            <person name="Young S."/>
            <person name="Adiconis X."/>
            <person name="Fan L."/>
            <person name="Levin J.Z."/>
            <person name="Mitchell T.K."/>
            <person name="Okubara P.A."/>
            <person name="Farman M.L."/>
            <person name="Kohn L.M."/>
            <person name="Birren B."/>
            <person name="Ma L.-J."/>
            <person name="Dean R.A."/>
        </authorList>
    </citation>
    <scope>NUCLEOTIDE SEQUENCE</scope>
    <source>
        <strain evidence="4">R3-111a-1</strain>
    </source>
</reference>
<dbReference type="Pfam" id="PF12706">
    <property type="entry name" value="Lactamase_B_2"/>
    <property type="match status" value="1"/>
</dbReference>
<dbReference type="FunCoup" id="J3P604">
    <property type="interactions" value="48"/>
</dbReference>
<dbReference type="Proteomes" id="UP000006039">
    <property type="component" value="Unassembled WGS sequence"/>
</dbReference>
<dbReference type="SUPFAM" id="SSF56281">
    <property type="entry name" value="Metallo-hydrolase/oxidoreductase"/>
    <property type="match status" value="1"/>
</dbReference>
<evidence type="ECO:0000313" key="5">
    <source>
        <dbReference type="Proteomes" id="UP000006039"/>
    </source>
</evidence>
<sequence length="414" mass="45414">MASSLARSTALAPSVALRLPKRLVPTTTTPMAYAASVTPTTGPVPDSAAAKAHHVLGRHGERVGFVNPHPSAGVRLSITQQGSRALKAKWRGELAMPNGKDHKIKVVEPALLKTRAPPASLRATWLGHACYFIEFPSGLRLLFDPVFEKTCSPLPEWMPPNLARITPPPCLPKDLPFVDAVVISHSHYDHLSLNTVKGLVATHPGVHFFVGLGLASWFRSSGIDNVTEMDWWEDRELKLVDKDAQHEILATVSCLPCQHTSGRTLSDRDTTLWASWAVSSGGRSVWFGGDTGYRAVPQLPRGEDDYGPQHADLPRNPDFADIGRLRGPFDLGLIPIGAYDPRWLFSPVHSDPFDAVEIFKDTRCARAMGVHWGTWVLTTEAVEDPPRLLKEALRRSGLEEGVFDVCAVGETREF</sequence>
<dbReference type="Gene3D" id="3.60.15.10">
    <property type="entry name" value="Ribonuclease Z/Hydroxyacylglutathione hydrolase-like"/>
    <property type="match status" value="1"/>
</dbReference>
<dbReference type="AlphaFoldDB" id="J3P604"/>
<dbReference type="VEuPathDB" id="FungiDB:GGTG_08944"/>
<dbReference type="InterPro" id="IPR001279">
    <property type="entry name" value="Metallo-B-lactamas"/>
</dbReference>
<dbReference type="PANTHER" id="PTHR15032">
    <property type="entry name" value="N-ACYL-PHOSPHATIDYLETHANOLAMINE-HYDROLYZING PHOSPHOLIPASE D"/>
    <property type="match status" value="1"/>
</dbReference>
<protein>
    <submittedName>
        <fullName evidence="3">NAPE-hydrolyzing phospholipase D</fullName>
    </submittedName>
</protein>